<protein>
    <submittedName>
        <fullName evidence="2">Putative ovule protein</fullName>
    </submittedName>
</protein>
<evidence type="ECO:0000313" key="2">
    <source>
        <dbReference type="EMBL" id="JAP15353.1"/>
    </source>
</evidence>
<dbReference type="AlphaFoldDB" id="A0A0V0H632"/>
<keyword evidence="1" id="KW-1133">Transmembrane helix</keyword>
<keyword evidence="1" id="KW-0812">Transmembrane</keyword>
<accession>A0A0V0H632</accession>
<name>A0A0V0H632_SOLCH</name>
<keyword evidence="1" id="KW-0472">Membrane</keyword>
<feature type="transmembrane region" description="Helical" evidence="1">
    <location>
        <begin position="51"/>
        <end position="72"/>
    </location>
</feature>
<proteinExistence type="predicted"/>
<reference evidence="2" key="1">
    <citation type="submission" date="2015-12" db="EMBL/GenBank/DDBJ databases">
        <title>Gene expression during late stages of embryo sac development: a critical building block for successful pollen-pistil interactions.</title>
        <authorList>
            <person name="Liu Y."/>
            <person name="Joly V."/>
            <person name="Sabar M."/>
            <person name="Matton D.P."/>
        </authorList>
    </citation>
    <scope>NUCLEOTIDE SEQUENCE</scope>
</reference>
<dbReference type="Gene3D" id="3.40.630.30">
    <property type="match status" value="1"/>
</dbReference>
<dbReference type="EMBL" id="GEDG01025290">
    <property type="protein sequence ID" value="JAP15353.1"/>
    <property type="molecule type" value="Transcribed_RNA"/>
</dbReference>
<sequence length="74" mass="8664">MGAGREMLISLDNVRDKNMMQLKKINTVRFPISYNDKYYSDALTSGDFTKLGFVFLLSGFSLFFIFFIWVFWNG</sequence>
<organism evidence="2">
    <name type="scientific">Solanum chacoense</name>
    <name type="common">Chaco potato</name>
    <dbReference type="NCBI Taxonomy" id="4108"/>
    <lineage>
        <taxon>Eukaryota</taxon>
        <taxon>Viridiplantae</taxon>
        <taxon>Streptophyta</taxon>
        <taxon>Embryophyta</taxon>
        <taxon>Tracheophyta</taxon>
        <taxon>Spermatophyta</taxon>
        <taxon>Magnoliopsida</taxon>
        <taxon>eudicotyledons</taxon>
        <taxon>Gunneridae</taxon>
        <taxon>Pentapetalae</taxon>
        <taxon>asterids</taxon>
        <taxon>lamiids</taxon>
        <taxon>Solanales</taxon>
        <taxon>Solanaceae</taxon>
        <taxon>Solanoideae</taxon>
        <taxon>Solaneae</taxon>
        <taxon>Solanum</taxon>
    </lineage>
</organism>
<evidence type="ECO:0000256" key="1">
    <source>
        <dbReference type="SAM" id="Phobius"/>
    </source>
</evidence>